<sequence>MRYLSHASSYRNADIIKVDSMCGVINDGSIMEQFCRKRVLSQRVVNVNGILGTVNQIGGFNRKGCKGPRKPQTFDTPTFLSVVTFNQ</sequence>
<accession>S4P4C3</accession>
<protein>
    <submittedName>
        <fullName evidence="1">Uncharacterized protein</fullName>
    </submittedName>
</protein>
<dbReference type="AlphaFoldDB" id="S4P4C3"/>
<reference evidence="1" key="2">
    <citation type="submission" date="2013-05" db="EMBL/GenBank/DDBJ databases">
        <authorList>
            <person name="Carter J.-M."/>
            <person name="Baker S.C."/>
            <person name="Pink R."/>
            <person name="Carter D.R.F."/>
            <person name="Collins A."/>
            <person name="Tomlin J."/>
            <person name="Gibbs M."/>
            <person name="Breuker C.J."/>
        </authorList>
    </citation>
    <scope>NUCLEOTIDE SEQUENCE</scope>
    <source>
        <tissue evidence="1">Ovary</tissue>
    </source>
</reference>
<evidence type="ECO:0000313" key="1">
    <source>
        <dbReference type="EMBL" id="JAA84824.1"/>
    </source>
</evidence>
<reference evidence="1" key="1">
    <citation type="journal article" date="2013" name="BMC Genomics">
        <title>Unscrambling butterfly oogenesis.</title>
        <authorList>
            <person name="Carter J.M."/>
            <person name="Baker S.C."/>
            <person name="Pink R."/>
            <person name="Carter D.R."/>
            <person name="Collins A."/>
            <person name="Tomlin J."/>
            <person name="Gibbs M."/>
            <person name="Breuker C.J."/>
        </authorList>
    </citation>
    <scope>NUCLEOTIDE SEQUENCE</scope>
    <source>
        <tissue evidence="1">Ovary</tissue>
    </source>
</reference>
<proteinExistence type="predicted"/>
<name>S4P4C3_9NEOP</name>
<organism evidence="1">
    <name type="scientific">Pararge aegeria</name>
    <name type="common">speckled wood butterfly</name>
    <dbReference type="NCBI Taxonomy" id="116150"/>
    <lineage>
        <taxon>Eukaryota</taxon>
        <taxon>Metazoa</taxon>
        <taxon>Ecdysozoa</taxon>
        <taxon>Arthropoda</taxon>
        <taxon>Hexapoda</taxon>
        <taxon>Insecta</taxon>
        <taxon>Pterygota</taxon>
        <taxon>Neoptera</taxon>
        <taxon>Endopterygota</taxon>
        <taxon>Lepidoptera</taxon>
        <taxon>Glossata</taxon>
        <taxon>Ditrysia</taxon>
        <taxon>Papilionoidea</taxon>
        <taxon>Nymphalidae</taxon>
        <taxon>Satyrinae</taxon>
        <taxon>Satyrini</taxon>
        <taxon>Parargina</taxon>
        <taxon>Pararge</taxon>
    </lineage>
</organism>
<dbReference type="EMBL" id="GAIX01007736">
    <property type="protein sequence ID" value="JAA84824.1"/>
    <property type="molecule type" value="Transcribed_RNA"/>
</dbReference>